<dbReference type="SUPFAM" id="SSF53223">
    <property type="entry name" value="Aminoacid dehydrogenase-like, N-terminal domain"/>
    <property type="match status" value="1"/>
</dbReference>
<evidence type="ECO:0000256" key="10">
    <source>
        <dbReference type="ARBA" id="ARBA00023268"/>
    </source>
</evidence>
<reference evidence="14 15" key="1">
    <citation type="journal article" date="2016" name="Nat. Commun.">
        <title>Thousands of microbial genomes shed light on interconnected biogeochemical processes in an aquifer system.</title>
        <authorList>
            <person name="Anantharaman K."/>
            <person name="Brown C.T."/>
            <person name="Hug L.A."/>
            <person name="Sharon I."/>
            <person name="Castelle C.J."/>
            <person name="Probst A.J."/>
            <person name="Thomas B.C."/>
            <person name="Singh A."/>
            <person name="Wilkins M.J."/>
            <person name="Karaoz U."/>
            <person name="Brodie E.L."/>
            <person name="Williams K.H."/>
            <person name="Hubbard S.S."/>
            <person name="Banfield J.F."/>
        </authorList>
    </citation>
    <scope>NUCLEOTIDE SEQUENCE [LARGE SCALE GENOMIC DNA]</scope>
</reference>
<feature type="domain" description="Tetrahydrofolate dehydrogenase/cyclohydrolase NAD(P)-binding" evidence="13">
    <location>
        <begin position="135"/>
        <end position="276"/>
    </location>
</feature>
<comment type="catalytic activity">
    <reaction evidence="11">
        <text>(6R)-5,10-methylene-5,6,7,8-tetrahydrofolate + NADP(+) = (6R)-5,10-methenyltetrahydrofolate + NADPH</text>
        <dbReference type="Rhea" id="RHEA:22812"/>
        <dbReference type="ChEBI" id="CHEBI:15636"/>
        <dbReference type="ChEBI" id="CHEBI:57455"/>
        <dbReference type="ChEBI" id="CHEBI:57783"/>
        <dbReference type="ChEBI" id="CHEBI:58349"/>
        <dbReference type="EC" id="1.5.1.5"/>
    </reaction>
</comment>
<dbReference type="AlphaFoldDB" id="A0A1G2T592"/>
<keyword evidence="7 11" id="KW-0560">Oxidoreductase</keyword>
<gene>
    <name evidence="11" type="primary">folD</name>
    <name evidence="14" type="ORF">A2665_00500</name>
</gene>
<dbReference type="InterPro" id="IPR020630">
    <property type="entry name" value="THF_DH/CycHdrlase_cat_dom"/>
</dbReference>
<evidence type="ECO:0000313" key="14">
    <source>
        <dbReference type="EMBL" id="OHA92455.1"/>
    </source>
</evidence>
<evidence type="ECO:0000256" key="5">
    <source>
        <dbReference type="ARBA" id="ARBA00022801"/>
    </source>
</evidence>
<keyword evidence="3 11" id="KW-0554">One-carbon metabolism</keyword>
<dbReference type="EC" id="1.5.1.5" evidence="11"/>
<dbReference type="Gene3D" id="3.40.50.720">
    <property type="entry name" value="NAD(P)-binding Rossmann-like Domain"/>
    <property type="match status" value="1"/>
</dbReference>
<feature type="domain" description="Tetrahydrofolate dehydrogenase/cyclohydrolase catalytic" evidence="12">
    <location>
        <begin position="5"/>
        <end position="116"/>
    </location>
</feature>
<keyword evidence="8 11" id="KW-0368">Histidine biosynthesis</keyword>
<dbReference type="GO" id="GO:0000105">
    <property type="term" value="P:L-histidine biosynthetic process"/>
    <property type="evidence" value="ECO:0007669"/>
    <property type="project" value="UniProtKB-KW"/>
</dbReference>
<dbReference type="CDD" id="cd01080">
    <property type="entry name" value="NAD_bind_m-THF_DH_Cyclohyd"/>
    <property type="match status" value="1"/>
</dbReference>
<keyword evidence="11" id="KW-0028">Amino-acid biosynthesis</keyword>
<evidence type="ECO:0000313" key="15">
    <source>
        <dbReference type="Proteomes" id="UP000177746"/>
    </source>
</evidence>
<evidence type="ECO:0000256" key="9">
    <source>
        <dbReference type="ARBA" id="ARBA00023167"/>
    </source>
</evidence>
<comment type="pathway">
    <text evidence="1 11">One-carbon metabolism; tetrahydrofolate interconversion.</text>
</comment>
<dbReference type="UniPathway" id="UPA00193"/>
<organism evidence="14 15">
    <name type="scientific">Candidatus Zambryskibacteria bacterium RIFCSPHIGHO2_01_FULL_46_30</name>
    <dbReference type="NCBI Taxonomy" id="1802739"/>
    <lineage>
        <taxon>Bacteria</taxon>
        <taxon>Candidatus Zambryskiibacteriota</taxon>
    </lineage>
</organism>
<dbReference type="PRINTS" id="PR00085">
    <property type="entry name" value="THFDHDRGNASE"/>
</dbReference>
<dbReference type="Proteomes" id="UP000177746">
    <property type="component" value="Unassembled WGS sequence"/>
</dbReference>
<dbReference type="InterPro" id="IPR020631">
    <property type="entry name" value="THF_DH/CycHdrlase_NAD-bd_dom"/>
</dbReference>
<dbReference type="InterPro" id="IPR020867">
    <property type="entry name" value="THF_DH/CycHdrlase_CS"/>
</dbReference>
<accession>A0A1G2T592</accession>
<comment type="catalytic activity">
    <reaction evidence="11">
        <text>(6R)-5,10-methenyltetrahydrofolate + H2O = (6R)-10-formyltetrahydrofolate + H(+)</text>
        <dbReference type="Rhea" id="RHEA:23700"/>
        <dbReference type="ChEBI" id="CHEBI:15377"/>
        <dbReference type="ChEBI" id="CHEBI:15378"/>
        <dbReference type="ChEBI" id="CHEBI:57455"/>
        <dbReference type="ChEBI" id="CHEBI:195366"/>
        <dbReference type="EC" id="3.5.4.9"/>
    </reaction>
</comment>
<protein>
    <recommendedName>
        <fullName evidence="11">Bifunctional protein FolD</fullName>
    </recommendedName>
    <domain>
        <recommendedName>
            <fullName evidence="11">Methylenetetrahydrofolate dehydrogenase</fullName>
            <ecNumber evidence="11">1.5.1.5</ecNumber>
        </recommendedName>
    </domain>
    <domain>
        <recommendedName>
            <fullName evidence="11">Methenyltetrahydrofolate cyclohydrolase</fullName>
            <ecNumber evidence="11">3.5.4.9</ecNumber>
        </recommendedName>
    </domain>
</protein>
<dbReference type="Gene3D" id="3.40.50.10860">
    <property type="entry name" value="Leucine Dehydrogenase, chain A, domain 1"/>
    <property type="match status" value="1"/>
</dbReference>
<comment type="caution">
    <text evidence="14">The sequence shown here is derived from an EMBL/GenBank/DDBJ whole genome shotgun (WGS) entry which is preliminary data.</text>
</comment>
<comment type="caution">
    <text evidence="11">Lacks conserved residue(s) required for the propagation of feature annotation.</text>
</comment>
<keyword evidence="4 11" id="KW-0658">Purine biosynthesis</keyword>
<dbReference type="GO" id="GO:0004477">
    <property type="term" value="F:methenyltetrahydrofolate cyclohydrolase activity"/>
    <property type="evidence" value="ECO:0007669"/>
    <property type="project" value="UniProtKB-UniRule"/>
</dbReference>
<dbReference type="GO" id="GO:0035999">
    <property type="term" value="P:tetrahydrofolate interconversion"/>
    <property type="evidence" value="ECO:0007669"/>
    <property type="project" value="UniProtKB-UniRule"/>
</dbReference>
<dbReference type="InterPro" id="IPR036291">
    <property type="entry name" value="NAD(P)-bd_dom_sf"/>
</dbReference>
<dbReference type="HAMAP" id="MF_01576">
    <property type="entry name" value="THF_DHG_CYH"/>
    <property type="match status" value="1"/>
</dbReference>
<dbReference type="FunFam" id="3.40.50.10860:FF:000005">
    <property type="entry name" value="C-1-tetrahydrofolate synthase, cytoplasmic, putative"/>
    <property type="match status" value="1"/>
</dbReference>
<dbReference type="GO" id="GO:0009086">
    <property type="term" value="P:methionine biosynthetic process"/>
    <property type="evidence" value="ECO:0007669"/>
    <property type="project" value="UniProtKB-KW"/>
</dbReference>
<dbReference type="GO" id="GO:0004488">
    <property type="term" value="F:methylenetetrahydrofolate dehydrogenase (NADP+) activity"/>
    <property type="evidence" value="ECO:0007669"/>
    <property type="project" value="UniProtKB-UniRule"/>
</dbReference>
<evidence type="ECO:0000256" key="3">
    <source>
        <dbReference type="ARBA" id="ARBA00022563"/>
    </source>
</evidence>
<comment type="function">
    <text evidence="11">Catalyzes the oxidation of 5,10-methylenetetrahydrofolate to 5,10-methenyltetrahydrofolate and then the hydrolysis of 5,10-methenyltetrahydrofolate to 10-formyltetrahydrofolate.</text>
</comment>
<dbReference type="Pfam" id="PF00763">
    <property type="entry name" value="THF_DHG_CYH"/>
    <property type="match status" value="1"/>
</dbReference>
<dbReference type="GO" id="GO:0005829">
    <property type="term" value="C:cytosol"/>
    <property type="evidence" value="ECO:0007669"/>
    <property type="project" value="TreeGrafter"/>
</dbReference>
<evidence type="ECO:0000256" key="8">
    <source>
        <dbReference type="ARBA" id="ARBA00023102"/>
    </source>
</evidence>
<evidence type="ECO:0000256" key="11">
    <source>
        <dbReference type="HAMAP-Rule" id="MF_01576"/>
    </source>
</evidence>
<proteinExistence type="inferred from homology"/>
<dbReference type="InterPro" id="IPR046346">
    <property type="entry name" value="Aminoacid_DH-like_N_sf"/>
</dbReference>
<dbReference type="PROSITE" id="PS00767">
    <property type="entry name" value="THF_DHG_CYH_2"/>
    <property type="match status" value="1"/>
</dbReference>
<evidence type="ECO:0000256" key="2">
    <source>
        <dbReference type="ARBA" id="ARBA00011738"/>
    </source>
</evidence>
<dbReference type="PANTHER" id="PTHR48099:SF5">
    <property type="entry name" value="C-1-TETRAHYDROFOLATE SYNTHASE, CYTOPLASMIC"/>
    <property type="match status" value="1"/>
</dbReference>
<dbReference type="SUPFAM" id="SSF51735">
    <property type="entry name" value="NAD(P)-binding Rossmann-fold domains"/>
    <property type="match status" value="1"/>
</dbReference>
<evidence type="ECO:0000256" key="1">
    <source>
        <dbReference type="ARBA" id="ARBA00004777"/>
    </source>
</evidence>
<keyword evidence="10 11" id="KW-0511">Multifunctional enzyme</keyword>
<dbReference type="InterPro" id="IPR000672">
    <property type="entry name" value="THF_DH/CycHdrlase"/>
</dbReference>
<sequence length="280" mass="30522">MAKILDGKKLSQSLALSLAKKIKKLQAKPKLVIIQIGDLAESNTYIKNKKAFAEKIGAVALHKKYPSNVQESQIISDISKCNRDSSVHGIMVQLPAPRHFDIEQVLESIDPKKDVDGLTSINTKHLFDNNEAFIPATAKGIIGLLEEYKIKLAGTKVVIVGQSSLVGRPAMLALLNKGATVTMCHKNTKKLEKETKRADILITAVGHFNLITKKHVSKNQIVVDIGINITKNKKIVGDVDFQNVQKMVKAITPVPGGVGPMTVASLFQNLLEAHSLQAEQ</sequence>
<keyword evidence="6 11" id="KW-0521">NADP</keyword>
<comment type="similarity">
    <text evidence="11">Belongs to the tetrahydrofolate dehydrogenase/cyclohydrolase family.</text>
</comment>
<keyword evidence="9 11" id="KW-0486">Methionine biosynthesis</keyword>
<evidence type="ECO:0000259" key="13">
    <source>
        <dbReference type="Pfam" id="PF02882"/>
    </source>
</evidence>
<feature type="binding site" evidence="11">
    <location>
        <position position="227"/>
    </location>
    <ligand>
        <name>NADP(+)</name>
        <dbReference type="ChEBI" id="CHEBI:58349"/>
    </ligand>
</feature>
<comment type="subunit">
    <text evidence="2 11">Homodimer.</text>
</comment>
<evidence type="ECO:0000259" key="12">
    <source>
        <dbReference type="Pfam" id="PF00763"/>
    </source>
</evidence>
<dbReference type="EC" id="3.5.4.9" evidence="11"/>
<dbReference type="Pfam" id="PF02882">
    <property type="entry name" value="THF_DHG_CYH_C"/>
    <property type="match status" value="1"/>
</dbReference>
<dbReference type="GO" id="GO:0006164">
    <property type="term" value="P:purine nucleotide biosynthetic process"/>
    <property type="evidence" value="ECO:0007669"/>
    <property type="project" value="UniProtKB-KW"/>
</dbReference>
<keyword evidence="5 11" id="KW-0378">Hydrolase</keyword>
<evidence type="ECO:0000256" key="6">
    <source>
        <dbReference type="ARBA" id="ARBA00022857"/>
    </source>
</evidence>
<evidence type="ECO:0000256" key="7">
    <source>
        <dbReference type="ARBA" id="ARBA00023002"/>
    </source>
</evidence>
<dbReference type="PANTHER" id="PTHR48099">
    <property type="entry name" value="C-1-TETRAHYDROFOLATE SYNTHASE, CYTOPLASMIC-RELATED"/>
    <property type="match status" value="1"/>
</dbReference>
<dbReference type="EMBL" id="MHVI01000007">
    <property type="protein sequence ID" value="OHA92455.1"/>
    <property type="molecule type" value="Genomic_DNA"/>
</dbReference>
<name>A0A1G2T592_9BACT</name>
<feature type="binding site" evidence="11">
    <location>
        <begin position="161"/>
        <end position="163"/>
    </location>
    <ligand>
        <name>NADP(+)</name>
        <dbReference type="ChEBI" id="CHEBI:58349"/>
    </ligand>
</feature>
<evidence type="ECO:0000256" key="4">
    <source>
        <dbReference type="ARBA" id="ARBA00022755"/>
    </source>
</evidence>